<comment type="caution">
    <text evidence="6">The sequence shown here is derived from an EMBL/GenBank/DDBJ whole genome shotgun (WGS) entry which is preliminary data.</text>
</comment>
<dbReference type="InterPro" id="IPR004872">
    <property type="entry name" value="Lipoprotein_NlpA"/>
</dbReference>
<protein>
    <submittedName>
        <fullName evidence="6">D-methionine-binding lipoprotein MetQ</fullName>
    </submittedName>
</protein>
<evidence type="ECO:0000256" key="2">
    <source>
        <dbReference type="ARBA" id="ARBA00022729"/>
    </source>
</evidence>
<proteinExistence type="predicted"/>
<sequence>MLRRQVNFAINTAFMKNNIVIAGLLIVTGLLSSCGNSTKNNSNYIKVGVVSGPEYVIAQTAQRIAKEKFGLEVELVQFNDYIMPNTALYQKDIDVNVFQTRPFLEEQSKQRGYNFAVIGNTFVYPIAAYSRKIKTLEELKDGSTIVVPNDATNEGRALLLLEKAGLIKLKPGRGYAPRLIDIEKNSRHFNIIELEAPQLPRALDDNNVALAIINNSFAVKAGLFLSNGVYVEDKDSPYVNLIVARAENKDAEKVRKFVQAYQSDEVAETAEREFKGGAIRGW</sequence>
<keyword evidence="5 6" id="KW-0449">Lipoprotein</keyword>
<keyword evidence="4" id="KW-0564">Palmitate</keyword>
<dbReference type="PIRSF" id="PIRSF002854">
    <property type="entry name" value="MetQ"/>
    <property type="match status" value="1"/>
</dbReference>
<dbReference type="PROSITE" id="PS51257">
    <property type="entry name" value="PROKAR_LIPOPROTEIN"/>
    <property type="match status" value="1"/>
</dbReference>
<dbReference type="NCBIfam" id="TIGR00363">
    <property type="entry name" value="MetQ/NlpA family lipoprotein"/>
    <property type="match status" value="1"/>
</dbReference>
<comment type="subcellular location">
    <subcellularLocation>
        <location evidence="1">Membrane</location>
        <topology evidence="1">Lipid-anchor</topology>
    </subcellularLocation>
</comment>
<gene>
    <name evidence="6" type="ORF">EZS27_022599</name>
</gene>
<dbReference type="PANTHER" id="PTHR30429">
    <property type="entry name" value="D-METHIONINE-BINDING LIPOPROTEIN METQ"/>
    <property type="match status" value="1"/>
</dbReference>
<dbReference type="PANTHER" id="PTHR30429:SF1">
    <property type="entry name" value="D-METHIONINE-BINDING LIPOPROTEIN METQ-RELATED"/>
    <property type="match status" value="1"/>
</dbReference>
<keyword evidence="3" id="KW-0472">Membrane</keyword>
<dbReference type="EMBL" id="SNRY01001806">
    <property type="protein sequence ID" value="KAA6328518.1"/>
    <property type="molecule type" value="Genomic_DNA"/>
</dbReference>
<dbReference type="CDD" id="cd13598">
    <property type="entry name" value="PBP2_lipoprotein_IlpA_like"/>
    <property type="match status" value="1"/>
</dbReference>
<dbReference type="Pfam" id="PF03180">
    <property type="entry name" value="Lipoprotein_9"/>
    <property type="match status" value="1"/>
</dbReference>
<evidence type="ECO:0000313" key="6">
    <source>
        <dbReference type="EMBL" id="KAA6328518.1"/>
    </source>
</evidence>
<accession>A0A5J4R4F9</accession>
<name>A0A5J4R4F9_9ZZZZ</name>
<evidence type="ECO:0000256" key="3">
    <source>
        <dbReference type="ARBA" id="ARBA00023136"/>
    </source>
</evidence>
<dbReference type="GO" id="GO:0016020">
    <property type="term" value="C:membrane"/>
    <property type="evidence" value="ECO:0007669"/>
    <property type="project" value="UniProtKB-SubCell"/>
</dbReference>
<evidence type="ECO:0000256" key="4">
    <source>
        <dbReference type="ARBA" id="ARBA00023139"/>
    </source>
</evidence>
<dbReference type="SUPFAM" id="SSF53850">
    <property type="entry name" value="Periplasmic binding protein-like II"/>
    <property type="match status" value="1"/>
</dbReference>
<organism evidence="6">
    <name type="scientific">termite gut metagenome</name>
    <dbReference type="NCBI Taxonomy" id="433724"/>
    <lineage>
        <taxon>unclassified sequences</taxon>
        <taxon>metagenomes</taxon>
        <taxon>organismal metagenomes</taxon>
    </lineage>
</organism>
<evidence type="ECO:0000256" key="1">
    <source>
        <dbReference type="ARBA" id="ARBA00004635"/>
    </source>
</evidence>
<evidence type="ECO:0000256" key="5">
    <source>
        <dbReference type="ARBA" id="ARBA00023288"/>
    </source>
</evidence>
<reference evidence="6" key="1">
    <citation type="submission" date="2019-03" db="EMBL/GenBank/DDBJ databases">
        <title>Single cell metagenomics reveals metabolic interactions within the superorganism composed of flagellate Streblomastix strix and complex community of Bacteroidetes bacteria on its surface.</title>
        <authorList>
            <person name="Treitli S.C."/>
            <person name="Kolisko M."/>
            <person name="Husnik F."/>
            <person name="Keeling P."/>
            <person name="Hampl V."/>
        </authorList>
    </citation>
    <scope>NUCLEOTIDE SEQUENCE</scope>
    <source>
        <strain evidence="6">STM</strain>
    </source>
</reference>
<dbReference type="Gene3D" id="3.40.190.10">
    <property type="entry name" value="Periplasmic binding protein-like II"/>
    <property type="match status" value="2"/>
</dbReference>
<keyword evidence="2" id="KW-0732">Signal</keyword>
<dbReference type="AlphaFoldDB" id="A0A5J4R4F9"/>